<reference evidence="3" key="1">
    <citation type="journal article" date="2019" name="Database">
        <title>The radish genome database (RadishGD): an integrated information resource for radish genomics.</title>
        <authorList>
            <person name="Yu H.J."/>
            <person name="Baek S."/>
            <person name="Lee Y.J."/>
            <person name="Cho A."/>
            <person name="Mun J.H."/>
        </authorList>
    </citation>
    <scope>NUCLEOTIDE SEQUENCE [LARGE SCALE GENOMIC DNA]</scope>
    <source>
        <strain evidence="3">cv. WK10039</strain>
    </source>
</reference>
<dbReference type="OrthoDB" id="1101299at2759"/>
<dbReference type="InterPro" id="IPR044730">
    <property type="entry name" value="RNase_H-like_dom_plant"/>
</dbReference>
<proteinExistence type="predicted"/>
<dbReference type="PANTHER" id="PTHR34146:SF3">
    <property type="entry name" value="POLYNUCLEOTIDYL TRANSFERASE, RIBONUCLEASE H-LIKE SUPERFAMILY PROTEIN"/>
    <property type="match status" value="1"/>
</dbReference>
<dbReference type="GO" id="GO:0004523">
    <property type="term" value="F:RNA-DNA hybrid ribonuclease activity"/>
    <property type="evidence" value="ECO:0007669"/>
    <property type="project" value="InterPro"/>
</dbReference>
<dbReference type="AlphaFoldDB" id="A0A9W3D7X5"/>
<evidence type="ECO:0000259" key="1">
    <source>
        <dbReference type="Pfam" id="PF13456"/>
    </source>
</evidence>
<sequence length="483" mass="55153">MKGRYYRHSNPLNVGKANNPSYGWTSLWTARSVLQAELVRTIGDGADTRVWEDCWIPEDKARPAIPLGPNVDRDLHVHHLIVHETMCWNEPLIRELVAPEDVTKITALSPSRLRRKDGYVWKHTKSGAYTVRSGYELVNKKRREIQAQPVEEPSTTSLKKEIWSLKTTRKIKHFLWQSLSGFVTSASKLYERHCATDKTCTRCGAEDETINHILFECPPARQCWALSDIPNPPGLFPCMALFSNIDHLLWRAKEHGVPKEILEPFPWILWFLWKSRNNFIFNGIDTPPHETLQLATAEAQSWKVAQITPVIAMEIDGDENSEEREEEPTREIGAIRCQVDASWTHKDKTTGLGFVLWEGDQRALVGLRNGLMTASPLHAEAQALSWAMKMIRQKGFRSVQFETDCAQLLKLVQKLEEWPSMVKEVEDIELSSYNFDLFSTLYTPRGKNQIADCLAKAARARCDTFSHVSDDTPVWFSIASIAE</sequence>
<dbReference type="InterPro" id="IPR002156">
    <property type="entry name" value="RNaseH_domain"/>
</dbReference>
<dbReference type="GeneID" id="130508465"/>
<protein>
    <submittedName>
        <fullName evidence="4">Uncharacterized protein LOC130508465</fullName>
    </submittedName>
</protein>
<dbReference type="SUPFAM" id="SSF53098">
    <property type="entry name" value="Ribonuclease H-like"/>
    <property type="match status" value="1"/>
</dbReference>
<evidence type="ECO:0000259" key="2">
    <source>
        <dbReference type="Pfam" id="PF13966"/>
    </source>
</evidence>
<dbReference type="Proteomes" id="UP000504610">
    <property type="component" value="Chromosome 2"/>
</dbReference>
<dbReference type="Pfam" id="PF13456">
    <property type="entry name" value="RVT_3"/>
    <property type="match status" value="1"/>
</dbReference>
<dbReference type="InterPro" id="IPR026960">
    <property type="entry name" value="RVT-Znf"/>
</dbReference>
<name>A0A9W3D7X5_RAPSA</name>
<dbReference type="Gene3D" id="3.30.420.10">
    <property type="entry name" value="Ribonuclease H-like superfamily/Ribonuclease H"/>
    <property type="match status" value="1"/>
</dbReference>
<gene>
    <name evidence="4" type="primary">LOC130508465</name>
</gene>
<dbReference type="Pfam" id="PF13966">
    <property type="entry name" value="zf-RVT"/>
    <property type="match status" value="1"/>
</dbReference>
<reference evidence="4" key="2">
    <citation type="submission" date="2025-08" db="UniProtKB">
        <authorList>
            <consortium name="RefSeq"/>
        </authorList>
    </citation>
    <scope>IDENTIFICATION</scope>
    <source>
        <tissue evidence="4">Leaf</tissue>
    </source>
</reference>
<keyword evidence="3" id="KW-1185">Reference proteome</keyword>
<evidence type="ECO:0000313" key="4">
    <source>
        <dbReference type="RefSeq" id="XP_056859971.1"/>
    </source>
</evidence>
<dbReference type="InterPro" id="IPR036397">
    <property type="entry name" value="RNaseH_sf"/>
</dbReference>
<organism evidence="3 4">
    <name type="scientific">Raphanus sativus</name>
    <name type="common">Radish</name>
    <name type="synonym">Raphanus raphanistrum var. sativus</name>
    <dbReference type="NCBI Taxonomy" id="3726"/>
    <lineage>
        <taxon>Eukaryota</taxon>
        <taxon>Viridiplantae</taxon>
        <taxon>Streptophyta</taxon>
        <taxon>Embryophyta</taxon>
        <taxon>Tracheophyta</taxon>
        <taxon>Spermatophyta</taxon>
        <taxon>Magnoliopsida</taxon>
        <taxon>eudicotyledons</taxon>
        <taxon>Gunneridae</taxon>
        <taxon>Pentapetalae</taxon>
        <taxon>rosids</taxon>
        <taxon>malvids</taxon>
        <taxon>Brassicales</taxon>
        <taxon>Brassicaceae</taxon>
        <taxon>Brassiceae</taxon>
        <taxon>Raphanus</taxon>
    </lineage>
</organism>
<dbReference type="InterPro" id="IPR012337">
    <property type="entry name" value="RNaseH-like_sf"/>
</dbReference>
<feature type="domain" description="Reverse transcriptase zinc-binding" evidence="2">
    <location>
        <begin position="129"/>
        <end position="224"/>
    </location>
</feature>
<dbReference type="KEGG" id="rsz:130508465"/>
<dbReference type="RefSeq" id="XP_056859971.1">
    <property type="nucleotide sequence ID" value="XM_057003991.1"/>
</dbReference>
<evidence type="ECO:0000313" key="3">
    <source>
        <dbReference type="Proteomes" id="UP000504610"/>
    </source>
</evidence>
<feature type="domain" description="RNase H type-1" evidence="1">
    <location>
        <begin position="339"/>
        <end position="458"/>
    </location>
</feature>
<accession>A0A9W3D7X5</accession>
<dbReference type="GO" id="GO:0003676">
    <property type="term" value="F:nucleic acid binding"/>
    <property type="evidence" value="ECO:0007669"/>
    <property type="project" value="InterPro"/>
</dbReference>
<dbReference type="PANTHER" id="PTHR34146">
    <property type="entry name" value="POLYNUCLEOTIDYL TRANSFERASE, RIBONUCLEASE H-LIKE SUPERFAMILY PROTEIN-RELATED"/>
    <property type="match status" value="1"/>
</dbReference>
<dbReference type="CDD" id="cd06222">
    <property type="entry name" value="RNase_H_like"/>
    <property type="match status" value="1"/>
</dbReference>